<feature type="domain" description="RNA polymerase sigma factor 70 region 4 type 2" evidence="7">
    <location>
        <begin position="131"/>
        <end position="181"/>
    </location>
</feature>
<dbReference type="PANTHER" id="PTHR43133">
    <property type="entry name" value="RNA POLYMERASE ECF-TYPE SIGMA FACTO"/>
    <property type="match status" value="1"/>
</dbReference>
<evidence type="ECO:0000256" key="1">
    <source>
        <dbReference type="ARBA" id="ARBA00010641"/>
    </source>
</evidence>
<dbReference type="CDD" id="cd06171">
    <property type="entry name" value="Sigma70_r4"/>
    <property type="match status" value="1"/>
</dbReference>
<evidence type="ECO:0000259" key="7">
    <source>
        <dbReference type="Pfam" id="PF08281"/>
    </source>
</evidence>
<dbReference type="PANTHER" id="PTHR43133:SF8">
    <property type="entry name" value="RNA POLYMERASE SIGMA FACTOR HI_1459-RELATED"/>
    <property type="match status" value="1"/>
</dbReference>
<dbReference type="InterPro" id="IPR039425">
    <property type="entry name" value="RNA_pol_sigma-70-like"/>
</dbReference>
<organism evidence="8 9">
    <name type="scientific">Alteromonas aestuariivivens</name>
    <dbReference type="NCBI Taxonomy" id="1938339"/>
    <lineage>
        <taxon>Bacteria</taxon>
        <taxon>Pseudomonadati</taxon>
        <taxon>Pseudomonadota</taxon>
        <taxon>Gammaproteobacteria</taxon>
        <taxon>Alteromonadales</taxon>
        <taxon>Alteromonadaceae</taxon>
        <taxon>Alteromonas/Salinimonas group</taxon>
        <taxon>Alteromonas</taxon>
    </lineage>
</organism>
<dbReference type="EMBL" id="QRHA01000014">
    <property type="protein sequence ID" value="RDV24090.1"/>
    <property type="molecule type" value="Genomic_DNA"/>
</dbReference>
<dbReference type="RefSeq" id="WP_115594339.1">
    <property type="nucleotide sequence ID" value="NZ_QRHA01000014.1"/>
</dbReference>
<keyword evidence="4" id="KW-0238">DNA-binding</keyword>
<evidence type="ECO:0000256" key="4">
    <source>
        <dbReference type="ARBA" id="ARBA00023125"/>
    </source>
</evidence>
<dbReference type="OrthoDB" id="9782108at2"/>
<evidence type="ECO:0000256" key="5">
    <source>
        <dbReference type="ARBA" id="ARBA00023163"/>
    </source>
</evidence>
<dbReference type="Proteomes" id="UP000256561">
    <property type="component" value="Unassembled WGS sequence"/>
</dbReference>
<feature type="domain" description="RNA polymerase sigma-70 region 2" evidence="6">
    <location>
        <begin position="41"/>
        <end position="107"/>
    </location>
</feature>
<dbReference type="InterPro" id="IPR014284">
    <property type="entry name" value="RNA_pol_sigma-70_dom"/>
</dbReference>
<comment type="similarity">
    <text evidence="1">Belongs to the sigma-70 factor family. ECF subfamily.</text>
</comment>
<dbReference type="Pfam" id="PF08281">
    <property type="entry name" value="Sigma70_r4_2"/>
    <property type="match status" value="1"/>
</dbReference>
<accession>A0A3D8M3B9</accession>
<dbReference type="Gene3D" id="1.10.10.10">
    <property type="entry name" value="Winged helix-like DNA-binding domain superfamily/Winged helix DNA-binding domain"/>
    <property type="match status" value="1"/>
</dbReference>
<keyword evidence="5" id="KW-0804">Transcription</keyword>
<name>A0A3D8M3B9_9ALTE</name>
<dbReference type="Pfam" id="PF04542">
    <property type="entry name" value="Sigma70_r2"/>
    <property type="match status" value="1"/>
</dbReference>
<dbReference type="GO" id="GO:0016987">
    <property type="term" value="F:sigma factor activity"/>
    <property type="evidence" value="ECO:0007669"/>
    <property type="project" value="UniProtKB-KW"/>
</dbReference>
<evidence type="ECO:0000259" key="6">
    <source>
        <dbReference type="Pfam" id="PF04542"/>
    </source>
</evidence>
<keyword evidence="9" id="KW-1185">Reference proteome</keyword>
<dbReference type="NCBIfam" id="TIGR02937">
    <property type="entry name" value="sigma70-ECF"/>
    <property type="match status" value="1"/>
</dbReference>
<sequence length="190" mass="22111">MSYARSGLLVSLRDWFSVPLSAENLMEKYIRSNDVKALAALYDRHGNRLYYYLLILSNADTAADVTQKTWLKVMENKHQYRANGKFESWLFTVGRNTLVDELRKHNRYQYTGDTETIVDENIQLANNGINDFHQLICLLPFEQKEAFSLQQEGFSLAEIAQICAVPQETIKTRLRYARDKLKNALESRHE</sequence>
<keyword evidence="2" id="KW-0805">Transcription regulation</keyword>
<comment type="caution">
    <text evidence="8">The sequence shown here is derived from an EMBL/GenBank/DDBJ whole genome shotgun (WGS) entry which is preliminary data.</text>
</comment>
<dbReference type="InterPro" id="IPR007627">
    <property type="entry name" value="RNA_pol_sigma70_r2"/>
</dbReference>
<evidence type="ECO:0000313" key="9">
    <source>
        <dbReference type="Proteomes" id="UP000256561"/>
    </source>
</evidence>
<dbReference type="Gene3D" id="1.10.1740.10">
    <property type="match status" value="1"/>
</dbReference>
<reference evidence="9" key="1">
    <citation type="submission" date="2018-08" db="EMBL/GenBank/DDBJ databases">
        <authorList>
            <person name="Zhang J."/>
            <person name="Du Z.-J."/>
        </authorList>
    </citation>
    <scope>NUCLEOTIDE SEQUENCE [LARGE SCALE GENOMIC DNA]</scope>
    <source>
        <strain evidence="9">KCTC 52655</strain>
    </source>
</reference>
<evidence type="ECO:0000256" key="3">
    <source>
        <dbReference type="ARBA" id="ARBA00023082"/>
    </source>
</evidence>
<dbReference type="GO" id="GO:0003677">
    <property type="term" value="F:DNA binding"/>
    <property type="evidence" value="ECO:0007669"/>
    <property type="project" value="UniProtKB-KW"/>
</dbReference>
<dbReference type="InterPro" id="IPR036388">
    <property type="entry name" value="WH-like_DNA-bd_sf"/>
</dbReference>
<keyword evidence="3" id="KW-0731">Sigma factor</keyword>
<dbReference type="InterPro" id="IPR013324">
    <property type="entry name" value="RNA_pol_sigma_r3/r4-like"/>
</dbReference>
<protein>
    <submittedName>
        <fullName evidence="8">RNA polymerase sigma factor</fullName>
    </submittedName>
</protein>
<evidence type="ECO:0000313" key="8">
    <source>
        <dbReference type="EMBL" id="RDV24090.1"/>
    </source>
</evidence>
<dbReference type="InterPro" id="IPR013325">
    <property type="entry name" value="RNA_pol_sigma_r2"/>
</dbReference>
<dbReference type="AlphaFoldDB" id="A0A3D8M3B9"/>
<dbReference type="InterPro" id="IPR013249">
    <property type="entry name" value="RNA_pol_sigma70_r4_t2"/>
</dbReference>
<proteinExistence type="inferred from homology"/>
<dbReference type="SUPFAM" id="SSF88659">
    <property type="entry name" value="Sigma3 and sigma4 domains of RNA polymerase sigma factors"/>
    <property type="match status" value="1"/>
</dbReference>
<gene>
    <name evidence="8" type="ORF">DXV75_15490</name>
</gene>
<dbReference type="SUPFAM" id="SSF88946">
    <property type="entry name" value="Sigma2 domain of RNA polymerase sigma factors"/>
    <property type="match status" value="1"/>
</dbReference>
<dbReference type="GO" id="GO:0006352">
    <property type="term" value="P:DNA-templated transcription initiation"/>
    <property type="evidence" value="ECO:0007669"/>
    <property type="project" value="InterPro"/>
</dbReference>
<evidence type="ECO:0000256" key="2">
    <source>
        <dbReference type="ARBA" id="ARBA00023015"/>
    </source>
</evidence>